<dbReference type="PANTHER" id="PTHR22907">
    <property type="entry name" value="GH04558P"/>
    <property type="match status" value="1"/>
</dbReference>
<comment type="subcellular location">
    <subcellularLocation>
        <location evidence="1">Cell membrane</location>
        <topology evidence="1">Single-pass type I membrane protein</topology>
    </subcellularLocation>
</comment>
<accession>A0A915CPR0</accession>
<dbReference type="PROSITE" id="PS51034">
    <property type="entry name" value="ZP_2"/>
    <property type="match status" value="1"/>
</dbReference>
<dbReference type="Gene3D" id="2.60.40.4100">
    <property type="entry name" value="Zona pellucida, ZP-C domain"/>
    <property type="match status" value="1"/>
</dbReference>
<keyword evidence="10" id="KW-1185">Reference proteome</keyword>
<evidence type="ECO:0000256" key="7">
    <source>
        <dbReference type="ARBA" id="ARBA00023136"/>
    </source>
</evidence>
<evidence type="ECO:0000313" key="10">
    <source>
        <dbReference type="Proteomes" id="UP000887574"/>
    </source>
</evidence>
<dbReference type="InterPro" id="IPR056953">
    <property type="entry name" value="CUT_N"/>
</dbReference>
<dbReference type="Pfam" id="PF25057">
    <property type="entry name" value="CUT_N"/>
    <property type="match status" value="1"/>
</dbReference>
<evidence type="ECO:0000256" key="5">
    <source>
        <dbReference type="ARBA" id="ARBA00022729"/>
    </source>
</evidence>
<dbReference type="GO" id="GO:0042302">
    <property type="term" value="F:structural constituent of cuticle"/>
    <property type="evidence" value="ECO:0007669"/>
    <property type="project" value="UniProtKB-KW"/>
</dbReference>
<dbReference type="InterPro" id="IPR001507">
    <property type="entry name" value="ZP_dom"/>
</dbReference>
<evidence type="ECO:0000256" key="3">
    <source>
        <dbReference type="ARBA" id="ARBA00022475"/>
    </source>
</evidence>
<dbReference type="Proteomes" id="UP000887574">
    <property type="component" value="Unplaced"/>
</dbReference>
<organism evidence="10 11">
    <name type="scientific">Ditylenchus dipsaci</name>
    <dbReference type="NCBI Taxonomy" id="166011"/>
    <lineage>
        <taxon>Eukaryota</taxon>
        <taxon>Metazoa</taxon>
        <taxon>Ecdysozoa</taxon>
        <taxon>Nematoda</taxon>
        <taxon>Chromadorea</taxon>
        <taxon>Rhabditida</taxon>
        <taxon>Tylenchina</taxon>
        <taxon>Tylenchomorpha</taxon>
        <taxon>Sphaerularioidea</taxon>
        <taxon>Anguinidae</taxon>
        <taxon>Anguininae</taxon>
        <taxon>Ditylenchus</taxon>
    </lineage>
</organism>
<feature type="domain" description="ZP" evidence="9">
    <location>
        <begin position="8"/>
        <end position="265"/>
    </location>
</feature>
<evidence type="ECO:0000256" key="1">
    <source>
        <dbReference type="ARBA" id="ARBA00004251"/>
    </source>
</evidence>
<protein>
    <submittedName>
        <fullName evidence="11">ZP domain-containing protein</fullName>
    </submittedName>
</protein>
<evidence type="ECO:0000256" key="2">
    <source>
        <dbReference type="ARBA" id="ARBA00022460"/>
    </source>
</evidence>
<dbReference type="SMART" id="SM00241">
    <property type="entry name" value="ZP"/>
    <property type="match status" value="1"/>
</dbReference>
<reference evidence="11" key="1">
    <citation type="submission" date="2022-11" db="UniProtKB">
        <authorList>
            <consortium name="WormBaseParasite"/>
        </authorList>
    </citation>
    <scope>IDENTIFICATION</scope>
</reference>
<keyword evidence="6 8" id="KW-1133">Transmembrane helix</keyword>
<evidence type="ECO:0000256" key="4">
    <source>
        <dbReference type="ARBA" id="ARBA00022692"/>
    </source>
</evidence>
<dbReference type="InterPro" id="IPR057475">
    <property type="entry name" value="CUT_C"/>
</dbReference>
<dbReference type="AlphaFoldDB" id="A0A915CPR0"/>
<keyword evidence="3" id="KW-1003">Cell membrane</keyword>
<proteinExistence type="predicted"/>
<evidence type="ECO:0000259" key="9">
    <source>
        <dbReference type="PROSITE" id="PS51034"/>
    </source>
</evidence>
<dbReference type="PANTHER" id="PTHR22907:SF46">
    <property type="entry name" value="ZP DOMAIN-CONTAINING PROTEIN"/>
    <property type="match status" value="1"/>
</dbReference>
<evidence type="ECO:0000313" key="11">
    <source>
        <dbReference type="WBParaSite" id="jg11279"/>
    </source>
</evidence>
<dbReference type="Pfam" id="PF25301">
    <property type="entry name" value="CUT_C"/>
    <property type="match status" value="1"/>
</dbReference>
<keyword evidence="7 8" id="KW-0472">Membrane</keyword>
<dbReference type="InterPro" id="IPR042235">
    <property type="entry name" value="ZP-C_dom"/>
</dbReference>
<dbReference type="GO" id="GO:0005886">
    <property type="term" value="C:plasma membrane"/>
    <property type="evidence" value="ECO:0007669"/>
    <property type="project" value="UniProtKB-SubCell"/>
</dbReference>
<dbReference type="WBParaSite" id="jg11279">
    <property type="protein sequence ID" value="jg11279"/>
    <property type="gene ID" value="jg11279"/>
</dbReference>
<sequence>MRGKARVICEETGIEFGINTIFPFTGQIFAHDRKRIPNCVHAFNKAWNINVSFSYSECGIKNTGNESSQQAQFHLQIIVMFEQADKSTSIQSFIAQCGQQKVNYNKQTIPKRIEEALEELKLVPTQLEQKAPIPEAQMHVVTDVEHHKPGDGTEVIEVNVGQPLRVEFSLQPESDAYGFHVRNCVVKDMVSGAEHQVIDDKGCSTDLNIFAHPHYDTYHDVARVHWHAFKLPDHTQLSVRCHIEICTEINDESGMNSCAAIPTPPFCPDLITSPSNSILSDANGNLVRRRYVKRQTENLEAMVQAVHADICFGKNKTSASRNKRDYCDTEQFNKDRQNHLERLVEEDYDSATKICASRIWINLITSFCAGVLALAALLNLCAVILGRRRGNWSTNSKQQHITTQPKLENHAKEFRFVGAALPVTSFK</sequence>
<dbReference type="InterPro" id="IPR051962">
    <property type="entry name" value="Cuticlin"/>
</dbReference>
<keyword evidence="4 8" id="KW-0812">Transmembrane</keyword>
<evidence type="ECO:0000256" key="8">
    <source>
        <dbReference type="SAM" id="Phobius"/>
    </source>
</evidence>
<keyword evidence="5" id="KW-0732">Signal</keyword>
<feature type="transmembrane region" description="Helical" evidence="8">
    <location>
        <begin position="359"/>
        <end position="385"/>
    </location>
</feature>
<keyword evidence="2" id="KW-0193">Cuticle</keyword>
<name>A0A915CPR0_9BILA</name>
<evidence type="ECO:0000256" key="6">
    <source>
        <dbReference type="ARBA" id="ARBA00022989"/>
    </source>
</evidence>